<name>A0AAW1QEK9_9CHLO</name>
<proteinExistence type="predicted"/>
<dbReference type="SUPFAM" id="SSF48431">
    <property type="entry name" value="Lipovitellin-phosvitin complex, superhelical domain"/>
    <property type="match status" value="1"/>
</dbReference>
<comment type="caution">
    <text evidence="3">The sequence shown here is derived from an EMBL/GenBank/DDBJ whole genome shotgun (WGS) entry which is preliminary data.</text>
</comment>
<accession>A0AAW1QEK9</accession>
<reference evidence="3 4" key="1">
    <citation type="journal article" date="2024" name="Nat. Commun.">
        <title>Phylogenomics reveals the evolutionary origins of lichenization in chlorophyte algae.</title>
        <authorList>
            <person name="Puginier C."/>
            <person name="Libourel C."/>
            <person name="Otte J."/>
            <person name="Skaloud P."/>
            <person name="Haon M."/>
            <person name="Grisel S."/>
            <person name="Petersen M."/>
            <person name="Berrin J.G."/>
            <person name="Delaux P.M."/>
            <person name="Dal Grande F."/>
            <person name="Keller J."/>
        </authorList>
    </citation>
    <scope>NUCLEOTIDE SEQUENCE [LARGE SCALE GENOMIC DNA]</scope>
    <source>
        <strain evidence="3 4">SAG 2043</strain>
    </source>
</reference>
<dbReference type="GO" id="GO:0003723">
    <property type="term" value="F:RNA binding"/>
    <property type="evidence" value="ECO:0007669"/>
    <property type="project" value="TreeGrafter"/>
</dbReference>
<dbReference type="InterPro" id="IPR050870">
    <property type="entry name" value="FAST_kinase"/>
</dbReference>
<dbReference type="AlphaFoldDB" id="A0AAW1QEK9"/>
<dbReference type="GO" id="GO:0044528">
    <property type="term" value="P:regulation of mitochondrial mRNA stability"/>
    <property type="evidence" value="ECO:0007669"/>
    <property type="project" value="TreeGrafter"/>
</dbReference>
<dbReference type="Pfam" id="PF26188">
    <property type="entry name" value="RESC6"/>
    <property type="match status" value="1"/>
</dbReference>
<evidence type="ECO:0000256" key="1">
    <source>
        <dbReference type="SAM" id="MobiDB-lite"/>
    </source>
</evidence>
<dbReference type="EMBL" id="JALJOR010000003">
    <property type="protein sequence ID" value="KAK9819832.1"/>
    <property type="molecule type" value="Genomic_DNA"/>
</dbReference>
<feature type="region of interest" description="Disordered" evidence="1">
    <location>
        <begin position="65"/>
        <end position="85"/>
    </location>
</feature>
<sequence>MHLLLPASCVATSRSAAQQHRGRGRASETQGTMLVDLEAALGEDMATPAAAERCAHGSPMYAVDQDSFGNDGSLPGQDASLSFDSEDAEDVQQAAALSSTLTGQPFDYALMAEQSSNLWRAINQATSVPQLTHILQDQGDAFVEGHVVAAFIALAQLRKGQPREHREEELAAAMAALEPLARRLRTAFLPGQLCTMARSLALLGRGDSCARLLVLFEQQLAGWDIRSDFRLQGLADYLWACARLQHQPDRLLLESITSTLAAADGAMLQDATGMQLSMTLWALAKLGHQPEDGVVHGVANNLAQAGKVAKLTNKGLVMLLWACATLHHHHEPLLQLLAGEFAQRLGTRRIADDSYSNNGSSAQPDGFTIGSVATIMWAFGKLFYSPPNMATVSQAAQQHLDGMAPHELVRILLALCKLGHRPTGLLRDVTQRMAEPAYLQAFTFLDLTMLVWSFASANHSPGSAALAAIADRVQALTNMLWSYSKLAYRHEGLFAVCGPLLEANAGLLQPVHLADAARAYAKFGNAPAPLMDAIAARAVAVIDDFSTNDIMRLIAAFGSLGLQPQELLEAVDLWADRQLRHLSPQALSIAMWTFARMGNASPNLLQTAAACAQRQVSAFTPLQLSRMAWAFAKLGHSAPEFMRGVAHILKERVAEFEAKPVSNTLWALAKAGLPRQVMEEVLDVVSRDLQPRMKGFGAQSLANTLWAFASFAHPPSPQFMANLSEAAVLQLKTFEPQGVANLVWAYAKLGYQPKPLLQLIADQAPAQIRSFEPQHLANLMWGYAKLGYNPGRPFCASLTGAAQAQLHAFKSQEMFNMAWACARLKYHAPKFMDPLAKEVTTRMHEFSPQELVNTLWAYARLRHRSKLVHHMLEAACLELPRKLPLFQDRHVATLLWAFAENSFGPPETLALCTTALQGRLGGMPARDLSMILTSLARLRYDAGQLTGEMEDAARAILPDFKGFELAGLLWAFAYLGRTPARLLAAIEANERAASHLAGVGRPGQGNLGHLADLFWALTFFQAYDSAMYPAIDERISSLSHRFAFTSAPLQQLMQGIHLAHAEHGAAPKVNKVLASRARSMYLADPGYAALTPTALGVANIVIGMGIDTTTRTNLYKVLMTLPIVLTLPRGPVAMLILRPTDLSKGAGTPLGSVLVSKRLVETQGYRVVFVKQPEWEALQGTADRQRYVQELLASR</sequence>
<dbReference type="Proteomes" id="UP001489004">
    <property type="component" value="Unassembled WGS sequence"/>
</dbReference>
<evidence type="ECO:0000259" key="2">
    <source>
        <dbReference type="Pfam" id="PF26188"/>
    </source>
</evidence>
<dbReference type="InterPro" id="IPR058917">
    <property type="entry name" value="RESC6_dom"/>
</dbReference>
<dbReference type="GO" id="GO:0000963">
    <property type="term" value="P:mitochondrial RNA processing"/>
    <property type="evidence" value="ECO:0007669"/>
    <property type="project" value="TreeGrafter"/>
</dbReference>
<feature type="domain" description="RNA-editing substrate-binding complex 6 protein" evidence="2">
    <location>
        <begin position="582"/>
        <end position="788"/>
    </location>
</feature>
<dbReference type="GO" id="GO:0035770">
    <property type="term" value="C:ribonucleoprotein granule"/>
    <property type="evidence" value="ECO:0007669"/>
    <property type="project" value="TreeGrafter"/>
</dbReference>
<gene>
    <name evidence="3" type="ORF">WJX72_002889</name>
</gene>
<dbReference type="InterPro" id="IPR011030">
    <property type="entry name" value="Lipovitellin_superhlx_dom"/>
</dbReference>
<evidence type="ECO:0000313" key="3">
    <source>
        <dbReference type="EMBL" id="KAK9819832.1"/>
    </source>
</evidence>
<dbReference type="GO" id="GO:0005759">
    <property type="term" value="C:mitochondrial matrix"/>
    <property type="evidence" value="ECO:0007669"/>
    <property type="project" value="TreeGrafter"/>
</dbReference>
<keyword evidence="4" id="KW-1185">Reference proteome</keyword>
<organism evidence="3 4">
    <name type="scientific">[Myrmecia] bisecta</name>
    <dbReference type="NCBI Taxonomy" id="41462"/>
    <lineage>
        <taxon>Eukaryota</taxon>
        <taxon>Viridiplantae</taxon>
        <taxon>Chlorophyta</taxon>
        <taxon>core chlorophytes</taxon>
        <taxon>Trebouxiophyceae</taxon>
        <taxon>Trebouxiales</taxon>
        <taxon>Trebouxiaceae</taxon>
        <taxon>Myrmecia</taxon>
    </lineage>
</organism>
<dbReference type="PANTHER" id="PTHR21228:SF40">
    <property type="entry name" value="LD45607P"/>
    <property type="match status" value="1"/>
</dbReference>
<evidence type="ECO:0000313" key="4">
    <source>
        <dbReference type="Proteomes" id="UP001489004"/>
    </source>
</evidence>
<protein>
    <recommendedName>
        <fullName evidence="2">RNA-editing substrate-binding complex 6 protein domain-containing protein</fullName>
    </recommendedName>
</protein>
<dbReference type="PANTHER" id="PTHR21228">
    <property type="entry name" value="FAST LEU-RICH DOMAIN-CONTAINING"/>
    <property type="match status" value="1"/>
</dbReference>